<organism evidence="1 2">
    <name type="scientific">Meyerozyma guilliermondii (strain ATCC 6260 / CBS 566 / DSM 6381 / JCM 1539 / NBRC 10279 / NRRL Y-324)</name>
    <name type="common">Yeast</name>
    <name type="synonym">Candida guilliermondii</name>
    <dbReference type="NCBI Taxonomy" id="294746"/>
    <lineage>
        <taxon>Eukaryota</taxon>
        <taxon>Fungi</taxon>
        <taxon>Dikarya</taxon>
        <taxon>Ascomycota</taxon>
        <taxon>Saccharomycotina</taxon>
        <taxon>Pichiomycetes</taxon>
        <taxon>Debaryomycetaceae</taxon>
        <taxon>Meyerozyma</taxon>
    </lineage>
</organism>
<dbReference type="InParanoid" id="A5DE69"/>
<evidence type="ECO:0000313" key="2">
    <source>
        <dbReference type="Proteomes" id="UP000001997"/>
    </source>
</evidence>
<dbReference type="VEuPathDB" id="FungiDB:PGUG_01570"/>
<dbReference type="GeneID" id="5128303"/>
<dbReference type="Proteomes" id="UP000001997">
    <property type="component" value="Unassembled WGS sequence"/>
</dbReference>
<dbReference type="AlphaFoldDB" id="A5DE69"/>
<dbReference type="RefSeq" id="XP_001485900.2">
    <property type="nucleotide sequence ID" value="XM_001485850.1"/>
</dbReference>
<keyword evidence="2" id="KW-1185">Reference proteome</keyword>
<dbReference type="HOGENOM" id="CLU_1372651_0_0_1"/>
<dbReference type="EMBL" id="CH408156">
    <property type="protein sequence ID" value="EDK37473.2"/>
    <property type="molecule type" value="Genomic_DNA"/>
</dbReference>
<evidence type="ECO:0000313" key="1">
    <source>
        <dbReference type="EMBL" id="EDK37473.2"/>
    </source>
</evidence>
<reference evidence="1 2" key="1">
    <citation type="journal article" date="2009" name="Nature">
        <title>Evolution of pathogenicity and sexual reproduction in eight Candida genomes.</title>
        <authorList>
            <person name="Butler G."/>
            <person name="Rasmussen M.D."/>
            <person name="Lin M.F."/>
            <person name="Santos M.A."/>
            <person name="Sakthikumar S."/>
            <person name="Munro C.A."/>
            <person name="Rheinbay E."/>
            <person name="Grabherr M."/>
            <person name="Forche A."/>
            <person name="Reedy J.L."/>
            <person name="Agrafioti I."/>
            <person name="Arnaud M.B."/>
            <person name="Bates S."/>
            <person name="Brown A.J."/>
            <person name="Brunke S."/>
            <person name="Costanzo M.C."/>
            <person name="Fitzpatrick D.A."/>
            <person name="de Groot P.W."/>
            <person name="Harris D."/>
            <person name="Hoyer L.L."/>
            <person name="Hube B."/>
            <person name="Klis F.M."/>
            <person name="Kodira C."/>
            <person name="Lennard N."/>
            <person name="Logue M.E."/>
            <person name="Martin R."/>
            <person name="Neiman A.M."/>
            <person name="Nikolaou E."/>
            <person name="Quail M.A."/>
            <person name="Quinn J."/>
            <person name="Santos M.C."/>
            <person name="Schmitzberger F.F."/>
            <person name="Sherlock G."/>
            <person name="Shah P."/>
            <person name="Silverstein K.A."/>
            <person name="Skrzypek M.S."/>
            <person name="Soll D."/>
            <person name="Staggs R."/>
            <person name="Stansfield I."/>
            <person name="Stumpf M.P."/>
            <person name="Sudbery P.E."/>
            <person name="Srikantha T."/>
            <person name="Zeng Q."/>
            <person name="Berman J."/>
            <person name="Berriman M."/>
            <person name="Heitman J."/>
            <person name="Gow N.A."/>
            <person name="Lorenz M.C."/>
            <person name="Birren B.W."/>
            <person name="Kellis M."/>
            <person name="Cuomo C.A."/>
        </authorList>
    </citation>
    <scope>NUCLEOTIDE SEQUENCE [LARGE SCALE GENOMIC DNA]</scope>
    <source>
        <strain evidence="2">ATCC 6260 / CBS 566 / DSM 6381 / JCM 1539 / NBRC 10279 / NRRL Y-324</strain>
    </source>
</reference>
<gene>
    <name evidence="1" type="ORF">PGUG_01570</name>
</gene>
<sequence>MRHYTIYYEAGGVVFCSTRHNYVRHFLGWKNEILHFLSSTFQVAVNHRLQRRFSLHHISTNPSYEPRIRVAGHENLDSRHVSELFIVESIETMNKIYLLRARWNSGHVFLQVFLQSSNVVPRGLFDQVSRRIYGNCRVRSNGSLVVLFSVVLFHVPDSYFHARVYPSAFDCIAEHVCHCTFAGSVTAAYKDQNRRHGDE</sequence>
<name>A5DE69_PICGU</name>
<dbReference type="KEGG" id="pgu:PGUG_01570"/>
<protein>
    <submittedName>
        <fullName evidence="1">Uncharacterized protein</fullName>
    </submittedName>
</protein>
<proteinExistence type="predicted"/>
<accession>A5DE69</accession>